<keyword evidence="3 7" id="KW-1133">Transmembrane helix</keyword>
<comment type="function">
    <text evidence="7">Functions as a peptidoglycan terminase that cleaves nascent peptidoglycan strands endolytically to terminate their elongation.</text>
</comment>
<feature type="site" description="Important for catalytic activity" evidence="7">
    <location>
        <position position="361"/>
    </location>
</feature>
<dbReference type="AlphaFoldDB" id="A0A852SRT1"/>
<keyword evidence="2 7" id="KW-0812">Transmembrane</keyword>
<comment type="caution">
    <text evidence="9">The sequence shown here is derived from an EMBL/GenBank/DDBJ whole genome shotgun (WGS) entry which is preliminary data.</text>
</comment>
<dbReference type="HAMAP" id="MF_02065">
    <property type="entry name" value="MltG"/>
    <property type="match status" value="1"/>
</dbReference>
<dbReference type="GO" id="GO:0008932">
    <property type="term" value="F:lytic endotransglycosylase activity"/>
    <property type="evidence" value="ECO:0007669"/>
    <property type="project" value="UniProtKB-UniRule"/>
</dbReference>
<evidence type="ECO:0000256" key="6">
    <source>
        <dbReference type="ARBA" id="ARBA00023316"/>
    </source>
</evidence>
<dbReference type="CDD" id="cd08010">
    <property type="entry name" value="MltG_like"/>
    <property type="match status" value="1"/>
</dbReference>
<dbReference type="PANTHER" id="PTHR30518:SF2">
    <property type="entry name" value="ENDOLYTIC MUREIN TRANSGLYCOSYLASE"/>
    <property type="match status" value="1"/>
</dbReference>
<feature type="compositionally biased region" description="Gly residues" evidence="8">
    <location>
        <begin position="91"/>
        <end position="128"/>
    </location>
</feature>
<evidence type="ECO:0000256" key="5">
    <source>
        <dbReference type="ARBA" id="ARBA00023239"/>
    </source>
</evidence>
<reference evidence="9 10" key="1">
    <citation type="submission" date="2020-07" db="EMBL/GenBank/DDBJ databases">
        <title>Sequencing the genomes of 1000 actinobacteria strains.</title>
        <authorList>
            <person name="Klenk H.-P."/>
        </authorList>
    </citation>
    <scope>NUCLEOTIDE SEQUENCE [LARGE SCALE GENOMIC DNA]</scope>
    <source>
        <strain evidence="9 10">DSM 26474</strain>
    </source>
</reference>
<dbReference type="RefSeq" id="WP_271206560.1">
    <property type="nucleotide sequence ID" value="NZ_BSEW01000002.1"/>
</dbReference>
<evidence type="ECO:0000313" key="9">
    <source>
        <dbReference type="EMBL" id="NYD71483.1"/>
    </source>
</evidence>
<feature type="compositionally biased region" description="Low complexity" evidence="8">
    <location>
        <begin position="35"/>
        <end position="60"/>
    </location>
</feature>
<feature type="compositionally biased region" description="Basic and acidic residues" evidence="8">
    <location>
        <begin position="68"/>
        <end position="78"/>
    </location>
</feature>
<keyword evidence="6 7" id="KW-0961">Cell wall biogenesis/degradation</keyword>
<dbReference type="NCBIfam" id="TIGR00247">
    <property type="entry name" value="endolytic transglycosylase MltG"/>
    <property type="match status" value="1"/>
</dbReference>
<evidence type="ECO:0000313" key="10">
    <source>
        <dbReference type="Proteomes" id="UP000549913"/>
    </source>
</evidence>
<keyword evidence="1 7" id="KW-1003">Cell membrane</keyword>
<keyword evidence="10" id="KW-1185">Reference proteome</keyword>
<dbReference type="InterPro" id="IPR003770">
    <property type="entry name" value="MLTG-like"/>
</dbReference>
<name>A0A852SRT1_9MICO</name>
<keyword evidence="5 7" id="KW-0456">Lyase</keyword>
<protein>
    <recommendedName>
        <fullName evidence="7">Endolytic murein transglycosylase</fullName>
        <ecNumber evidence="7">4.2.2.29</ecNumber>
    </recommendedName>
    <alternativeName>
        <fullName evidence="7">Peptidoglycan lytic transglycosylase</fullName>
    </alternativeName>
    <alternativeName>
        <fullName evidence="7">Peptidoglycan polymerization terminase</fullName>
    </alternativeName>
</protein>
<dbReference type="PANTHER" id="PTHR30518">
    <property type="entry name" value="ENDOLYTIC MUREIN TRANSGLYCOSYLASE"/>
    <property type="match status" value="1"/>
</dbReference>
<evidence type="ECO:0000256" key="1">
    <source>
        <dbReference type="ARBA" id="ARBA00022475"/>
    </source>
</evidence>
<dbReference type="Pfam" id="PF02618">
    <property type="entry name" value="YceG"/>
    <property type="match status" value="1"/>
</dbReference>
<evidence type="ECO:0000256" key="8">
    <source>
        <dbReference type="SAM" id="MobiDB-lite"/>
    </source>
</evidence>
<dbReference type="GO" id="GO:0009252">
    <property type="term" value="P:peptidoglycan biosynthetic process"/>
    <property type="evidence" value="ECO:0007669"/>
    <property type="project" value="UniProtKB-UniRule"/>
</dbReference>
<gene>
    <name evidence="7" type="primary">mltG</name>
    <name evidence="9" type="ORF">BJ984_002641</name>
</gene>
<dbReference type="Proteomes" id="UP000549913">
    <property type="component" value="Unassembled WGS sequence"/>
</dbReference>
<dbReference type="GO" id="GO:0071555">
    <property type="term" value="P:cell wall organization"/>
    <property type="evidence" value="ECO:0007669"/>
    <property type="project" value="UniProtKB-KW"/>
</dbReference>
<evidence type="ECO:0000256" key="3">
    <source>
        <dbReference type="ARBA" id="ARBA00022989"/>
    </source>
</evidence>
<dbReference type="EMBL" id="JACCBM010000001">
    <property type="protein sequence ID" value="NYD71483.1"/>
    <property type="molecule type" value="Genomic_DNA"/>
</dbReference>
<sequence>MTDRQPAQDHPFAEFFRQEPATPPSPAESPRRAARQAATPTSASPGAAAPAEPAPATRASMNRSSTRTADDDVEHVGIEHFGLGGDDAHPGGPGSGSGGSGRTGGGSGGSGGGQGGSGGGRRSSGGGRPPRERRRRRWVTPMIVLVVILGLIAGAGVFVWNVFGEQVQSLIAGSPSADDYQGSGEGEVMFVVNDGDVGETIGDNLAEAGVIASSRAFYELLLDQDPAPVFQAGTFRLAEKMSAQSALDALQNPDAKVDFTVTIPEGSSAKGIYQELADVTGIPIEEFQAVGANYAALGVPANAPTIEGFLFPATYVFQPGETATDMITTMVNRSFQSLDAAGVAPDDRLRVLSLAALIQKEAGSVEDMAKVSRVFTNRLDQGWNMESDATVAYGAGHSRVETTQAEREDPNNIYNTYYYPGLPAGPISNPGDDAINAALHPADGPWMFFVTVDLDTGETVFSTTADEHAAAVERLQAWWAAHPDVE</sequence>
<feature type="transmembrane region" description="Helical" evidence="7">
    <location>
        <begin position="138"/>
        <end position="160"/>
    </location>
</feature>
<dbReference type="EC" id="4.2.2.29" evidence="7"/>
<proteinExistence type="inferred from homology"/>
<evidence type="ECO:0000256" key="7">
    <source>
        <dbReference type="HAMAP-Rule" id="MF_02065"/>
    </source>
</evidence>
<keyword evidence="4 7" id="KW-0472">Membrane</keyword>
<evidence type="ECO:0000256" key="4">
    <source>
        <dbReference type="ARBA" id="ARBA00023136"/>
    </source>
</evidence>
<dbReference type="Gene3D" id="3.30.1490.480">
    <property type="entry name" value="Endolytic murein transglycosylase"/>
    <property type="match status" value="1"/>
</dbReference>
<comment type="subcellular location">
    <subcellularLocation>
        <location evidence="7">Cell membrane</location>
        <topology evidence="7">Single-pass membrane protein</topology>
    </subcellularLocation>
</comment>
<feature type="region of interest" description="Disordered" evidence="8">
    <location>
        <begin position="1"/>
        <end position="135"/>
    </location>
</feature>
<comment type="similarity">
    <text evidence="7">Belongs to the transglycosylase MltG family.</text>
</comment>
<dbReference type="GO" id="GO:0005886">
    <property type="term" value="C:plasma membrane"/>
    <property type="evidence" value="ECO:0007669"/>
    <property type="project" value="UniProtKB-SubCell"/>
</dbReference>
<accession>A0A852SRT1</accession>
<organism evidence="9 10">
    <name type="scientific">Herbiconiux flava</name>
    <dbReference type="NCBI Taxonomy" id="881268"/>
    <lineage>
        <taxon>Bacteria</taxon>
        <taxon>Bacillati</taxon>
        <taxon>Actinomycetota</taxon>
        <taxon>Actinomycetes</taxon>
        <taxon>Micrococcales</taxon>
        <taxon>Microbacteriaceae</taxon>
        <taxon>Herbiconiux</taxon>
    </lineage>
</organism>
<evidence type="ECO:0000256" key="2">
    <source>
        <dbReference type="ARBA" id="ARBA00022692"/>
    </source>
</evidence>
<comment type="catalytic activity">
    <reaction evidence="7">
        <text>a peptidoglycan chain = a peptidoglycan chain with N-acetyl-1,6-anhydromuramyl-[peptide] at the reducing end + a peptidoglycan chain with N-acetylglucosamine at the non-reducing end.</text>
        <dbReference type="EC" id="4.2.2.29"/>
    </reaction>
</comment>